<evidence type="ECO:0000313" key="3">
    <source>
        <dbReference type="Proteomes" id="UP000306113"/>
    </source>
</evidence>
<feature type="domain" description="NAD-dependent epimerase/dehydratase" evidence="1">
    <location>
        <begin position="6"/>
        <end position="201"/>
    </location>
</feature>
<dbReference type="PANTHER" id="PTHR43245">
    <property type="entry name" value="BIFUNCTIONAL POLYMYXIN RESISTANCE PROTEIN ARNA"/>
    <property type="match status" value="1"/>
</dbReference>
<dbReference type="OrthoDB" id="7687386at2"/>
<dbReference type="EMBL" id="SSMD01000004">
    <property type="protein sequence ID" value="THD73839.1"/>
    <property type="molecule type" value="Genomic_DNA"/>
</dbReference>
<proteinExistence type="predicted"/>
<dbReference type="RefSeq" id="WP_136339051.1">
    <property type="nucleotide sequence ID" value="NZ_SSMD01000004.1"/>
</dbReference>
<organism evidence="2 3">
    <name type="scientific">Thalassobius vesicularis</name>
    <dbReference type="NCBI Taxonomy" id="1294297"/>
    <lineage>
        <taxon>Bacteria</taxon>
        <taxon>Pseudomonadati</taxon>
        <taxon>Pseudomonadota</taxon>
        <taxon>Alphaproteobacteria</taxon>
        <taxon>Rhodobacterales</taxon>
        <taxon>Roseobacteraceae</taxon>
        <taxon>Thalassovita</taxon>
    </lineage>
</organism>
<dbReference type="AlphaFoldDB" id="A0A4S3M9D7"/>
<dbReference type="PANTHER" id="PTHR43245:SF53">
    <property type="entry name" value="EPIMERASE-RELATED"/>
    <property type="match status" value="1"/>
</dbReference>
<dbReference type="InterPro" id="IPR001509">
    <property type="entry name" value="Epimerase_deHydtase"/>
</dbReference>
<dbReference type="InterPro" id="IPR050177">
    <property type="entry name" value="Lipid_A_modif_metabolic_enz"/>
</dbReference>
<comment type="caution">
    <text evidence="2">The sequence shown here is derived from an EMBL/GenBank/DDBJ whole genome shotgun (WGS) entry which is preliminary data.</text>
</comment>
<protein>
    <submittedName>
        <fullName evidence="2">NAD-dependent epimerase/dehydratase family protein</fullName>
    </submittedName>
</protein>
<evidence type="ECO:0000313" key="2">
    <source>
        <dbReference type="EMBL" id="THD73839.1"/>
    </source>
</evidence>
<dbReference type="InterPro" id="IPR036291">
    <property type="entry name" value="NAD(P)-bd_dom_sf"/>
</dbReference>
<evidence type="ECO:0000259" key="1">
    <source>
        <dbReference type="Pfam" id="PF01370"/>
    </source>
</evidence>
<keyword evidence="3" id="KW-1185">Reference proteome</keyword>
<dbReference type="CDD" id="cd08946">
    <property type="entry name" value="SDR_e"/>
    <property type="match status" value="1"/>
</dbReference>
<accession>A0A4S3M9D7</accession>
<dbReference type="SUPFAM" id="SSF51735">
    <property type="entry name" value="NAD(P)-binding Rossmann-fold domains"/>
    <property type="match status" value="1"/>
</dbReference>
<gene>
    <name evidence="2" type="ORF">E7681_09490</name>
</gene>
<dbReference type="Gene3D" id="3.40.50.720">
    <property type="entry name" value="NAD(P)-binding Rossmann-like Domain"/>
    <property type="match status" value="1"/>
</dbReference>
<sequence>MAGKRILVLGASGRVGRLLCAAWDRQPPDAQLVLQSRSGPGIHWQPGQPNPFGAVDAVIALWGVTPGPDADLDMNTTLALAAQDIAAQCGASRVLHCSSVAVYSPSDAPVAEDAPTAPTNPYGAAKLAMEHALTGAPGSTILRIGSVAGAESLAASIRRGWAGDPQPLRLDRFADGHGPARSYIAPSDMARALIRLASAPAPLPPVLNFAAPAPVRMEALLTAARHPFDWQPAPDGARQTATLDCTRMAALTGLGPQHADPAHIIADWFTLEGRA</sequence>
<name>A0A4S3M9D7_9RHOB</name>
<dbReference type="Proteomes" id="UP000306113">
    <property type="component" value="Unassembled WGS sequence"/>
</dbReference>
<dbReference type="Pfam" id="PF01370">
    <property type="entry name" value="Epimerase"/>
    <property type="match status" value="1"/>
</dbReference>
<reference evidence="2 3" key="1">
    <citation type="submission" date="2019-04" db="EMBL/GenBank/DDBJ databases">
        <title>Draft genome sequence of Youngimonas vesicularis.</title>
        <authorList>
            <person name="Hameed A."/>
        </authorList>
    </citation>
    <scope>NUCLEOTIDE SEQUENCE [LARGE SCALE GENOMIC DNA]</scope>
    <source>
        <strain evidence="2 3">CC-AMW-E</strain>
    </source>
</reference>